<name>A0ABY7EZZ0_MYAAR</name>
<dbReference type="Proteomes" id="UP001164746">
    <property type="component" value="Chromosome 9"/>
</dbReference>
<gene>
    <name evidence="1" type="ORF">MAR_004149</name>
</gene>
<proteinExistence type="predicted"/>
<accession>A0ABY7EZZ0</accession>
<dbReference type="EMBL" id="CP111020">
    <property type="protein sequence ID" value="WAR14044.1"/>
    <property type="molecule type" value="Genomic_DNA"/>
</dbReference>
<evidence type="ECO:0000313" key="2">
    <source>
        <dbReference type="Proteomes" id="UP001164746"/>
    </source>
</evidence>
<evidence type="ECO:0000313" key="1">
    <source>
        <dbReference type="EMBL" id="WAR14044.1"/>
    </source>
</evidence>
<reference evidence="1" key="1">
    <citation type="submission" date="2022-11" db="EMBL/GenBank/DDBJ databases">
        <title>Centuries of genome instability and evolution in soft-shell clam transmissible cancer (bioRxiv).</title>
        <authorList>
            <person name="Hart S.F.M."/>
            <person name="Yonemitsu M.A."/>
            <person name="Giersch R.M."/>
            <person name="Beal B.F."/>
            <person name="Arriagada G."/>
            <person name="Davis B.W."/>
            <person name="Ostrander E.A."/>
            <person name="Goff S.P."/>
            <person name="Metzger M.J."/>
        </authorList>
    </citation>
    <scope>NUCLEOTIDE SEQUENCE</scope>
    <source>
        <strain evidence="1">MELC-2E11</strain>
        <tissue evidence="1">Siphon/mantle</tissue>
    </source>
</reference>
<feature type="non-terminal residue" evidence="1">
    <location>
        <position position="1"/>
    </location>
</feature>
<keyword evidence="2" id="KW-1185">Reference proteome</keyword>
<organism evidence="1 2">
    <name type="scientific">Mya arenaria</name>
    <name type="common">Soft-shell clam</name>
    <dbReference type="NCBI Taxonomy" id="6604"/>
    <lineage>
        <taxon>Eukaryota</taxon>
        <taxon>Metazoa</taxon>
        <taxon>Spiralia</taxon>
        <taxon>Lophotrochozoa</taxon>
        <taxon>Mollusca</taxon>
        <taxon>Bivalvia</taxon>
        <taxon>Autobranchia</taxon>
        <taxon>Heteroconchia</taxon>
        <taxon>Euheterodonta</taxon>
        <taxon>Imparidentia</taxon>
        <taxon>Neoheterodontei</taxon>
        <taxon>Myida</taxon>
        <taxon>Myoidea</taxon>
        <taxon>Myidae</taxon>
        <taxon>Mya</taxon>
    </lineage>
</organism>
<sequence length="204" mass="22662">MISYNYLCFLVGEPFRRDGQLFSIHAFIEKADQMKSLAFCLMSRDEQRLRQRPWSRFRRGSGQHLSKAMSQILNKVYISSLLCMASSARRVPAGRSEGLRVHLGPCREAPCPICGTDKSLPKENCCAQLRQDATAPPPPPPPFLPAAHIAPAVDALRAKATVAATKQLVDFVVILTRQIGVFSNKQSERTMTRKVYSKAECAGL</sequence>
<protein>
    <submittedName>
        <fullName evidence="1">Uncharacterized protein</fullName>
    </submittedName>
</protein>